<dbReference type="GO" id="GO:0008854">
    <property type="term" value="F:exodeoxyribonuclease V activity"/>
    <property type="evidence" value="ECO:0007669"/>
    <property type="project" value="UniProtKB-EC"/>
</dbReference>
<feature type="domain" description="UvrD-like helicase C-terminal" evidence="12">
    <location>
        <begin position="553"/>
        <end position="601"/>
    </location>
</feature>
<evidence type="ECO:0000256" key="5">
    <source>
        <dbReference type="ARBA" id="ARBA00022806"/>
    </source>
</evidence>
<comment type="similarity">
    <text evidence="11">Belongs to the RecD family.</text>
</comment>
<keyword evidence="9 11" id="KW-0234">DNA repair</keyword>
<evidence type="ECO:0000256" key="1">
    <source>
        <dbReference type="ARBA" id="ARBA00022722"/>
    </source>
</evidence>
<feature type="domain" description="RecBCD enzyme subunit RecD N-terminal" evidence="13">
    <location>
        <begin position="18"/>
        <end position="83"/>
    </location>
</feature>
<keyword evidence="10 11" id="KW-0413">Isomerase</keyword>
<keyword evidence="4 11" id="KW-0378">Hydrolase</keyword>
<evidence type="ECO:0000313" key="14">
    <source>
        <dbReference type="EMBL" id="MCW8108228.1"/>
    </source>
</evidence>
<dbReference type="Pfam" id="PF21185">
    <property type="entry name" value="RecD_N"/>
    <property type="match status" value="1"/>
</dbReference>
<gene>
    <name evidence="11 14" type="primary">recD</name>
    <name evidence="14" type="ORF">OPS25_06950</name>
</gene>
<evidence type="ECO:0000259" key="12">
    <source>
        <dbReference type="Pfam" id="PF13538"/>
    </source>
</evidence>
<keyword evidence="15" id="KW-1185">Reference proteome</keyword>
<dbReference type="SUPFAM" id="SSF52540">
    <property type="entry name" value="P-loop containing nucleoside triphosphate hydrolases"/>
    <property type="match status" value="1"/>
</dbReference>
<dbReference type="RefSeq" id="WP_265616920.1">
    <property type="nucleotide sequence ID" value="NZ_JAPFRD010000009.1"/>
</dbReference>
<dbReference type="Gene3D" id="3.40.50.300">
    <property type="entry name" value="P-loop containing nucleotide triphosphate hydrolases"/>
    <property type="match status" value="2"/>
</dbReference>
<dbReference type="InterPro" id="IPR050534">
    <property type="entry name" value="Coronavir_polyprotein_1ab"/>
</dbReference>
<dbReference type="CDD" id="cd18809">
    <property type="entry name" value="SF1_C_RecD"/>
    <property type="match status" value="1"/>
</dbReference>
<dbReference type="Pfam" id="PF13538">
    <property type="entry name" value="UvrD_C_2"/>
    <property type="match status" value="1"/>
</dbReference>
<evidence type="ECO:0000256" key="4">
    <source>
        <dbReference type="ARBA" id="ARBA00022801"/>
    </source>
</evidence>
<keyword evidence="7 11" id="KW-0067">ATP-binding</keyword>
<name>A0ABT3P636_9ALTE</name>
<keyword evidence="8 11" id="KW-0238">DNA-binding</keyword>
<dbReference type="Proteomes" id="UP001142810">
    <property type="component" value="Unassembled WGS sequence"/>
</dbReference>
<dbReference type="PANTHER" id="PTHR43788:SF6">
    <property type="entry name" value="DNA HELICASE B"/>
    <property type="match status" value="1"/>
</dbReference>
<feature type="binding site" evidence="11">
    <location>
        <begin position="180"/>
        <end position="187"/>
    </location>
    <ligand>
        <name>ATP</name>
        <dbReference type="ChEBI" id="CHEBI:30616"/>
    </ligand>
</feature>
<keyword evidence="5 11" id="KW-0347">Helicase</keyword>
<keyword evidence="2 11" id="KW-0547">Nucleotide-binding</keyword>
<evidence type="ECO:0000313" key="15">
    <source>
        <dbReference type="Proteomes" id="UP001142810"/>
    </source>
</evidence>
<evidence type="ECO:0000256" key="7">
    <source>
        <dbReference type="ARBA" id="ARBA00022840"/>
    </source>
</evidence>
<dbReference type="InterPro" id="IPR027417">
    <property type="entry name" value="P-loop_NTPase"/>
</dbReference>
<accession>A0ABT3P636</accession>
<dbReference type="HAMAP" id="MF_01487">
    <property type="entry name" value="RecD"/>
    <property type="match status" value="1"/>
</dbReference>
<dbReference type="NCBIfam" id="TIGR01447">
    <property type="entry name" value="recD"/>
    <property type="match status" value="1"/>
</dbReference>
<reference evidence="14" key="1">
    <citation type="submission" date="2022-11" db="EMBL/GenBank/DDBJ databases">
        <title>Alteromonas sp. nov., isolated from sea water of the Qingdao.</title>
        <authorList>
            <person name="Wang Q."/>
        </authorList>
    </citation>
    <scope>NUCLEOTIDE SEQUENCE</scope>
    <source>
        <strain evidence="14">ASW11-7</strain>
    </source>
</reference>
<dbReference type="PANTHER" id="PTHR43788">
    <property type="entry name" value="DNA2/NAM7 HELICASE FAMILY MEMBER"/>
    <property type="match status" value="1"/>
</dbReference>
<dbReference type="EMBL" id="JAPFRD010000009">
    <property type="protein sequence ID" value="MCW8108228.1"/>
    <property type="molecule type" value="Genomic_DNA"/>
</dbReference>
<protein>
    <recommendedName>
        <fullName evidence="11">RecBCD enzyme subunit RecD</fullName>
        <ecNumber evidence="11">5.6.2.3</ecNumber>
    </recommendedName>
    <alternativeName>
        <fullName evidence="11">DNA 5'-3' helicase subunit RecD</fullName>
    </alternativeName>
    <alternativeName>
        <fullName evidence="11">Exonuclease V subunit RecD</fullName>
        <shortName evidence="11">ExoV subunit RecD</shortName>
    </alternativeName>
    <alternativeName>
        <fullName evidence="11">Helicase/nuclease RecBCD subunit RecD</fullName>
    </alternativeName>
</protein>
<sequence length="640" mass="71002">MKLIESIMPGGRKQLDNNIEPIDWYTAKVLSDYELDDATAVLWRNIVILLSQAQRQGHTCLDLTAFAGRTVQNCDDSSVEINIPPYEKLQPLVASICSRLTDALIILDETRLYTKRYWSFEQELAAAICQRQKLHSLSSQKYDALATIWPLLFPDTTASEDWQQVATAASLMLPFCIVNGGPGTGKTYTVARILLALQTVANGSLDIQLAAPTGKAAQRLGESIAHTVELLTATNNDPTLAKMAQIVPTQAVTLHRLLGISPFEVSTKRNQSQPLECDVLIIDEASMVDLALMVRTVRALKPACQLILVGDADQLPAIESGNVLEALVGAQTATNVVCEDLLKHIHRLNPNLLLDTRVQPSQSFTFTLQTSQRFGGELAAGAQLIRSGDGQEAWNRQIELNSDQLPSLFNTQSVFRLSPSLFTHNLTLLIQQCFQPLFSAASAREALDASLFCRWLTPVKKGRWGVERLNQQIETVARQRAARVNQTGSSALARFYAGQPILVLENNYANKLYNGDVGIVWPDEKGNLKAWFDTDMGRLRSVNLSRLPSVQSAYAMTIHKSQGSEFTNVMMILPDTTSDQQFSLNCRELLYTGLTRGKYSCAFVCEEKVFMDAVQSRQQRFSGLSEHIRKQQTHISKDEA</sequence>
<evidence type="ECO:0000256" key="11">
    <source>
        <dbReference type="HAMAP-Rule" id="MF_01487"/>
    </source>
</evidence>
<dbReference type="Gene3D" id="2.30.30.940">
    <property type="match status" value="1"/>
</dbReference>
<comment type="function">
    <text evidence="11">A helicase/nuclease that prepares dsDNA breaks (DSB) for recombinational DNA repair. Binds to DSBs and unwinds DNA via a highly rapid and processive ATP-dependent bidirectional helicase activity. Unwinds dsDNA until it encounters a Chi (crossover hotspot instigator) sequence from the 3' direction. Cuts ssDNA a few nucleotides 3' to the Chi site. The properties and activities of the enzyme are changed at Chi. The Chi-altered holoenzyme produces a long 3'-ssDNA overhang and facilitates RecA-binding to the ssDNA for homologous DNA recombination and repair. Holoenzyme degrades any linearized DNA that is unable to undergo homologous recombination. In the holoenzyme this subunit has ssDNA-dependent ATPase and 5'-3' helicase activity. When added to pre-assembled RecBC greatly stimulates nuclease activity and augments holoenzyme processivity. Negatively regulates the RecA-loading ability of RecBCD.</text>
</comment>
<keyword evidence="6 11" id="KW-0269">Exonuclease</keyword>
<evidence type="ECO:0000256" key="9">
    <source>
        <dbReference type="ARBA" id="ARBA00023204"/>
    </source>
</evidence>
<proteinExistence type="inferred from homology"/>
<dbReference type="EC" id="5.6.2.3" evidence="11"/>
<comment type="miscellaneous">
    <text evidence="11">In the RecBCD complex, RecB has a slow 3'-5' helicase, an exonuclease activity and loads RecA onto ssDNA, RecD has a fast 5'-3' helicase activity, while RecC stimulates the ATPase and processivity of the RecB helicase and contributes to recognition of the Chi site.</text>
</comment>
<dbReference type="InterPro" id="IPR049550">
    <property type="entry name" value="RecD_N"/>
</dbReference>
<dbReference type="InterPro" id="IPR027785">
    <property type="entry name" value="UvrD-like_helicase_C"/>
</dbReference>
<evidence type="ECO:0000259" key="13">
    <source>
        <dbReference type="Pfam" id="PF21185"/>
    </source>
</evidence>
<comment type="caution">
    <text evidence="14">The sequence shown here is derived from an EMBL/GenBank/DDBJ whole genome shotgun (WGS) entry which is preliminary data.</text>
</comment>
<evidence type="ECO:0000256" key="6">
    <source>
        <dbReference type="ARBA" id="ARBA00022839"/>
    </source>
</evidence>
<evidence type="ECO:0000256" key="8">
    <source>
        <dbReference type="ARBA" id="ARBA00023125"/>
    </source>
</evidence>
<comment type="catalytic activity">
    <reaction evidence="11">
        <text>ATP + H2O = ADP + phosphate + H(+)</text>
        <dbReference type="Rhea" id="RHEA:13065"/>
        <dbReference type="ChEBI" id="CHEBI:15377"/>
        <dbReference type="ChEBI" id="CHEBI:15378"/>
        <dbReference type="ChEBI" id="CHEBI:30616"/>
        <dbReference type="ChEBI" id="CHEBI:43474"/>
        <dbReference type="ChEBI" id="CHEBI:456216"/>
        <dbReference type="EC" id="5.6.2.3"/>
    </reaction>
</comment>
<evidence type="ECO:0000256" key="10">
    <source>
        <dbReference type="ARBA" id="ARBA00023235"/>
    </source>
</evidence>
<evidence type="ECO:0000256" key="3">
    <source>
        <dbReference type="ARBA" id="ARBA00022763"/>
    </source>
</evidence>
<dbReference type="InterPro" id="IPR041851">
    <property type="entry name" value="RecD_N_sf"/>
</dbReference>
<keyword evidence="3 11" id="KW-0227">DNA damage</keyword>
<dbReference type="Gene3D" id="1.10.10.1020">
    <property type="entry name" value="RecBCD complex, subunit RecD, N-terminal domain"/>
    <property type="match status" value="1"/>
</dbReference>
<keyword evidence="1 11" id="KW-0540">Nuclease</keyword>
<organism evidence="14 15">
    <name type="scientific">Alteromonas aquimaris</name>
    <dbReference type="NCBI Taxonomy" id="2998417"/>
    <lineage>
        <taxon>Bacteria</taxon>
        <taxon>Pseudomonadati</taxon>
        <taxon>Pseudomonadota</taxon>
        <taxon>Gammaproteobacteria</taxon>
        <taxon>Alteromonadales</taxon>
        <taxon>Alteromonadaceae</taxon>
        <taxon>Alteromonas/Salinimonas group</taxon>
        <taxon>Alteromonas</taxon>
    </lineage>
</organism>
<evidence type="ECO:0000256" key="2">
    <source>
        <dbReference type="ARBA" id="ARBA00022741"/>
    </source>
</evidence>
<dbReference type="InterPro" id="IPR006344">
    <property type="entry name" value="RecD"/>
</dbReference>
<dbReference type="CDD" id="cd17933">
    <property type="entry name" value="DEXSc_RecD-like"/>
    <property type="match status" value="1"/>
</dbReference>
<dbReference type="Pfam" id="PF13245">
    <property type="entry name" value="AAA_19"/>
    <property type="match status" value="1"/>
</dbReference>
<comment type="subunit">
    <text evidence="11">Heterotrimer of RecB, RecC and RecD. All subunits contribute to DNA-binding.</text>
</comment>